<comment type="subcellular location">
    <subcellularLocation>
        <location evidence="1">Nucleus</location>
    </subcellularLocation>
</comment>
<evidence type="ECO:0000256" key="5">
    <source>
        <dbReference type="ARBA" id="ARBA00023163"/>
    </source>
</evidence>
<dbReference type="GeneID" id="25568451"/>
<proteinExistence type="inferred from homology"/>
<dbReference type="PANTHER" id="PTHR46338">
    <property type="entry name" value="TRANSCRIPTION INITIATION FACTOR TFIID SUBUNIT 8"/>
    <property type="match status" value="1"/>
</dbReference>
<evidence type="ECO:0000256" key="2">
    <source>
        <dbReference type="ARBA" id="ARBA00008767"/>
    </source>
</evidence>
<evidence type="ECO:0000256" key="1">
    <source>
        <dbReference type="ARBA" id="ARBA00004123"/>
    </source>
</evidence>
<evidence type="ECO:0000259" key="8">
    <source>
        <dbReference type="SMART" id="SM00576"/>
    </source>
</evidence>
<dbReference type="AlphaFoldDB" id="A0A0L0DQY9"/>
<dbReference type="GO" id="GO:0046982">
    <property type="term" value="F:protein heterodimerization activity"/>
    <property type="evidence" value="ECO:0007669"/>
    <property type="project" value="InterPro"/>
</dbReference>
<keyword evidence="10" id="KW-1185">Reference proteome</keyword>
<dbReference type="InterPro" id="IPR009072">
    <property type="entry name" value="Histone-fold"/>
</dbReference>
<feature type="compositionally biased region" description="Low complexity" evidence="7">
    <location>
        <begin position="13"/>
        <end position="33"/>
    </location>
</feature>
<dbReference type="EMBL" id="GL349489">
    <property type="protein sequence ID" value="KNC54431.1"/>
    <property type="molecule type" value="Genomic_DNA"/>
</dbReference>
<dbReference type="Proteomes" id="UP000054408">
    <property type="component" value="Unassembled WGS sequence"/>
</dbReference>
<comment type="similarity">
    <text evidence="2">Belongs to the TAF8 family.</text>
</comment>
<gene>
    <name evidence="9" type="ORF">AMSG_10163</name>
</gene>
<accession>A0A0L0DQY9</accession>
<dbReference type="OrthoDB" id="436852at2759"/>
<sequence>MNGGGSSAGIGNSGSSSSSTGLGTNPSSVSHGHGGRVSASEFCFDMLKRAVAQLVANYEAFQGMDATAVNVFTSALARFMFVASKKSHEAAEHAGRTDANADDVVQAVLGMLGSSVRELRVYAAVAEAKPLPHVLLPIPAPRSDETASSSEAIAARAMGYSRSGSASGMPGGKHAGKAYIAAHLPPLPEPRTYIQTPAFPERVTDERMLRTMRSEHVAHAQAALTGLHARFPAASSAAVVSRRTPRSVKDVPAAAAPAGKAKGRAATAAAKKEAAVVAAAANPWFVVAAAPPPPSQAFADALTSHKRQHEPAPAPAAPPSNLAPPVDQPPAKRQKLLPETTVS</sequence>
<dbReference type="InterPro" id="IPR006565">
    <property type="entry name" value="BTP"/>
</dbReference>
<dbReference type="Pfam" id="PF07524">
    <property type="entry name" value="Bromo_TP"/>
    <property type="match status" value="1"/>
</dbReference>
<feature type="compositionally biased region" description="Low complexity" evidence="7">
    <location>
        <begin position="250"/>
        <end position="262"/>
    </location>
</feature>
<dbReference type="SMART" id="SM00576">
    <property type="entry name" value="BTP"/>
    <property type="match status" value="1"/>
</dbReference>
<evidence type="ECO:0000313" key="9">
    <source>
        <dbReference type="EMBL" id="KNC54431.1"/>
    </source>
</evidence>
<feature type="region of interest" description="Disordered" evidence="7">
    <location>
        <begin position="243"/>
        <end position="262"/>
    </location>
</feature>
<dbReference type="CDD" id="cd08049">
    <property type="entry name" value="TAF8"/>
    <property type="match status" value="1"/>
</dbReference>
<keyword evidence="4" id="KW-0805">Transcription regulation</keyword>
<evidence type="ECO:0000256" key="3">
    <source>
        <dbReference type="ARBA" id="ARBA00017307"/>
    </source>
</evidence>
<protein>
    <recommendedName>
        <fullName evidence="3">Transcription initiation factor TFIID subunit 8</fullName>
    </recommendedName>
</protein>
<feature type="compositionally biased region" description="Pro residues" evidence="7">
    <location>
        <begin position="312"/>
        <end position="328"/>
    </location>
</feature>
<feature type="region of interest" description="Disordered" evidence="7">
    <location>
        <begin position="295"/>
        <end position="343"/>
    </location>
</feature>
<reference evidence="9 10" key="1">
    <citation type="submission" date="2010-05" db="EMBL/GenBank/DDBJ databases">
        <title>The Genome Sequence of Thecamonas trahens ATCC 50062.</title>
        <authorList>
            <consortium name="The Broad Institute Genome Sequencing Platform"/>
            <person name="Russ C."/>
            <person name="Cuomo C."/>
            <person name="Shea T."/>
            <person name="Young S.K."/>
            <person name="Zeng Q."/>
            <person name="Koehrsen M."/>
            <person name="Haas B."/>
            <person name="Borodovsky M."/>
            <person name="Guigo R."/>
            <person name="Alvarado L."/>
            <person name="Berlin A."/>
            <person name="Bochicchio J."/>
            <person name="Borenstein D."/>
            <person name="Chapman S."/>
            <person name="Chen Z."/>
            <person name="Freedman E."/>
            <person name="Gellesch M."/>
            <person name="Goldberg J."/>
            <person name="Griggs A."/>
            <person name="Gujja S."/>
            <person name="Heilman E."/>
            <person name="Heiman D."/>
            <person name="Hepburn T."/>
            <person name="Howarth C."/>
            <person name="Jen D."/>
            <person name="Larson L."/>
            <person name="Mehta T."/>
            <person name="Park D."/>
            <person name="Pearson M."/>
            <person name="Roberts A."/>
            <person name="Saif S."/>
            <person name="Shenoy N."/>
            <person name="Sisk P."/>
            <person name="Stolte C."/>
            <person name="Sykes S."/>
            <person name="Thomson T."/>
            <person name="Walk T."/>
            <person name="White J."/>
            <person name="Yandava C."/>
            <person name="Burger G."/>
            <person name="Gray M.W."/>
            <person name="Holland P.W.H."/>
            <person name="King N."/>
            <person name="Lang F.B.F."/>
            <person name="Roger A.J."/>
            <person name="Ruiz-Trillo I."/>
            <person name="Lander E."/>
            <person name="Nusbaum C."/>
        </authorList>
    </citation>
    <scope>NUCLEOTIDE SEQUENCE [LARGE SCALE GENOMIC DNA]</scope>
    <source>
        <strain evidence="9 10">ATCC 50062</strain>
    </source>
</reference>
<dbReference type="Pfam" id="PF10406">
    <property type="entry name" value="TAF8_C"/>
    <property type="match status" value="1"/>
</dbReference>
<feature type="domain" description="Bromodomain associated" evidence="8">
    <location>
        <begin position="40"/>
        <end position="118"/>
    </location>
</feature>
<keyword evidence="5" id="KW-0804">Transcription</keyword>
<evidence type="ECO:0000256" key="7">
    <source>
        <dbReference type="SAM" id="MobiDB-lite"/>
    </source>
</evidence>
<evidence type="ECO:0000313" key="10">
    <source>
        <dbReference type="Proteomes" id="UP000054408"/>
    </source>
</evidence>
<organism evidence="9 10">
    <name type="scientific">Thecamonas trahens ATCC 50062</name>
    <dbReference type="NCBI Taxonomy" id="461836"/>
    <lineage>
        <taxon>Eukaryota</taxon>
        <taxon>Apusozoa</taxon>
        <taxon>Apusomonadida</taxon>
        <taxon>Apusomonadidae</taxon>
        <taxon>Thecamonas</taxon>
    </lineage>
</organism>
<feature type="compositionally biased region" description="Gly residues" evidence="7">
    <location>
        <begin position="1"/>
        <end position="12"/>
    </location>
</feature>
<evidence type="ECO:0000256" key="4">
    <source>
        <dbReference type="ARBA" id="ARBA00023015"/>
    </source>
</evidence>
<dbReference type="Gene3D" id="1.10.20.10">
    <property type="entry name" value="Histone, subunit A"/>
    <property type="match status" value="1"/>
</dbReference>
<dbReference type="PANTHER" id="PTHR46338:SF1">
    <property type="entry name" value="TRANSCRIPTION INITIATION FACTOR TFIID SUBUNIT 8"/>
    <property type="match status" value="1"/>
</dbReference>
<dbReference type="InterPro" id="IPR037818">
    <property type="entry name" value="TAF8"/>
</dbReference>
<evidence type="ECO:0000256" key="6">
    <source>
        <dbReference type="ARBA" id="ARBA00023242"/>
    </source>
</evidence>
<keyword evidence="6" id="KW-0539">Nucleus</keyword>
<dbReference type="GO" id="GO:0005669">
    <property type="term" value="C:transcription factor TFIID complex"/>
    <property type="evidence" value="ECO:0007669"/>
    <property type="project" value="InterPro"/>
</dbReference>
<name>A0A0L0DQY9_THETB</name>
<dbReference type="RefSeq" id="XP_013753724.1">
    <property type="nucleotide sequence ID" value="XM_013898270.1"/>
</dbReference>
<dbReference type="STRING" id="461836.A0A0L0DQY9"/>
<feature type="region of interest" description="Disordered" evidence="7">
    <location>
        <begin position="1"/>
        <end position="33"/>
    </location>
</feature>
<dbReference type="InterPro" id="IPR019473">
    <property type="entry name" value="TFIID_su8_C"/>
</dbReference>